<evidence type="ECO:0000256" key="1">
    <source>
        <dbReference type="SAM" id="Phobius"/>
    </source>
</evidence>
<sequence length="133" mass="14999">MNKIAYYLVLFVGTVTCLQFIPHAFMGFPAVLDHIAKGEIQEPAAQGMQMIWLYSSIMMLLSGFWMFFIAKSIKNGSNNARLQGLLLSLGLILFGLGCSYIAKEVFNHLFFFTIEGVLLLLATTVFFKIHKHE</sequence>
<name>A0A1G4W786_9FLAO</name>
<evidence type="ECO:0008006" key="4">
    <source>
        <dbReference type="Google" id="ProtNLM"/>
    </source>
</evidence>
<dbReference type="RefSeq" id="WP_035654996.1">
    <property type="nucleotide sequence ID" value="NZ_CBCSBQ010000020.1"/>
</dbReference>
<gene>
    <name evidence="2" type="ORF">SAMN02927925_02498</name>
</gene>
<proteinExistence type="predicted"/>
<dbReference type="AlphaFoldDB" id="A0A1G4W786"/>
<dbReference type="STRING" id="329186.SAMN02927925_02498"/>
<evidence type="ECO:0000313" key="2">
    <source>
        <dbReference type="EMBL" id="SCX17161.1"/>
    </source>
</evidence>
<feature type="transmembrane region" description="Helical" evidence="1">
    <location>
        <begin position="82"/>
        <end position="102"/>
    </location>
</feature>
<feature type="transmembrane region" description="Helical" evidence="1">
    <location>
        <begin position="51"/>
        <end position="70"/>
    </location>
</feature>
<dbReference type="EMBL" id="FMTY01000007">
    <property type="protein sequence ID" value="SCX17161.1"/>
    <property type="molecule type" value="Genomic_DNA"/>
</dbReference>
<keyword evidence="1" id="KW-0812">Transmembrane</keyword>
<evidence type="ECO:0000313" key="3">
    <source>
        <dbReference type="Proteomes" id="UP000182124"/>
    </source>
</evidence>
<reference evidence="2 3" key="1">
    <citation type="submission" date="2016-10" db="EMBL/GenBank/DDBJ databases">
        <authorList>
            <person name="de Groot N.N."/>
        </authorList>
    </citation>
    <scope>NUCLEOTIDE SEQUENCE [LARGE SCALE GENOMIC DNA]</scope>
    <source>
        <strain evidence="2 3">CGMCC 1.3801</strain>
    </source>
</reference>
<feature type="transmembrane region" description="Helical" evidence="1">
    <location>
        <begin position="108"/>
        <end position="127"/>
    </location>
</feature>
<keyword evidence="1" id="KW-0472">Membrane</keyword>
<organism evidence="2 3">
    <name type="scientific">Flavobacterium saliperosum</name>
    <dbReference type="NCBI Taxonomy" id="329186"/>
    <lineage>
        <taxon>Bacteria</taxon>
        <taxon>Pseudomonadati</taxon>
        <taxon>Bacteroidota</taxon>
        <taxon>Flavobacteriia</taxon>
        <taxon>Flavobacteriales</taxon>
        <taxon>Flavobacteriaceae</taxon>
        <taxon>Flavobacterium</taxon>
    </lineage>
</organism>
<keyword evidence="1" id="KW-1133">Transmembrane helix</keyword>
<accession>A0A1G4W786</accession>
<dbReference type="Proteomes" id="UP000182124">
    <property type="component" value="Unassembled WGS sequence"/>
</dbReference>
<feature type="transmembrane region" description="Helical" evidence="1">
    <location>
        <begin position="7"/>
        <end position="31"/>
    </location>
</feature>
<protein>
    <recommendedName>
        <fullName evidence="4">DUF4345 domain-containing protein</fullName>
    </recommendedName>
</protein>